<name>D0LJ34_HALO1</name>
<dbReference type="PANTHER" id="PTHR13887">
    <property type="entry name" value="GLUTATHIONE S-TRANSFERASE KAPPA"/>
    <property type="match status" value="1"/>
</dbReference>
<dbReference type="HOGENOM" id="CLU_069253_0_2_7"/>
<accession>D0LJ34</accession>
<dbReference type="Pfam" id="PF01323">
    <property type="entry name" value="DSBA"/>
    <property type="match status" value="1"/>
</dbReference>
<keyword evidence="3" id="KW-1185">Reference proteome</keyword>
<gene>
    <name evidence="2" type="ordered locus">Hoch_2343</name>
</gene>
<organism evidence="2 3">
    <name type="scientific">Haliangium ochraceum (strain DSM 14365 / JCM 11303 / SMP-2)</name>
    <dbReference type="NCBI Taxonomy" id="502025"/>
    <lineage>
        <taxon>Bacteria</taxon>
        <taxon>Pseudomonadati</taxon>
        <taxon>Myxococcota</taxon>
        <taxon>Polyangia</taxon>
        <taxon>Haliangiales</taxon>
        <taxon>Kofleriaceae</taxon>
        <taxon>Haliangium</taxon>
    </lineage>
</organism>
<dbReference type="eggNOG" id="COG2761">
    <property type="taxonomic scope" value="Bacteria"/>
</dbReference>
<evidence type="ECO:0000313" key="3">
    <source>
        <dbReference type="Proteomes" id="UP000001880"/>
    </source>
</evidence>
<dbReference type="Proteomes" id="UP000001880">
    <property type="component" value="Chromosome"/>
</dbReference>
<dbReference type="STRING" id="502025.Hoch_2343"/>
<dbReference type="KEGG" id="hoh:Hoch_2343"/>
<dbReference type="SUPFAM" id="SSF52833">
    <property type="entry name" value="Thioredoxin-like"/>
    <property type="match status" value="1"/>
</dbReference>
<evidence type="ECO:0000313" key="2">
    <source>
        <dbReference type="EMBL" id="ACY14881.1"/>
    </source>
</evidence>
<evidence type="ECO:0000259" key="1">
    <source>
        <dbReference type="Pfam" id="PF01323"/>
    </source>
</evidence>
<dbReference type="InterPro" id="IPR036249">
    <property type="entry name" value="Thioredoxin-like_sf"/>
</dbReference>
<reference evidence="2 3" key="1">
    <citation type="journal article" date="2010" name="Stand. Genomic Sci.">
        <title>Complete genome sequence of Haliangium ochraceum type strain (SMP-2).</title>
        <authorList>
            <consortium name="US DOE Joint Genome Institute (JGI-PGF)"/>
            <person name="Ivanova N."/>
            <person name="Daum C."/>
            <person name="Lang E."/>
            <person name="Abt B."/>
            <person name="Kopitz M."/>
            <person name="Saunders E."/>
            <person name="Lapidus A."/>
            <person name="Lucas S."/>
            <person name="Glavina Del Rio T."/>
            <person name="Nolan M."/>
            <person name="Tice H."/>
            <person name="Copeland A."/>
            <person name="Cheng J.F."/>
            <person name="Chen F."/>
            <person name="Bruce D."/>
            <person name="Goodwin L."/>
            <person name="Pitluck S."/>
            <person name="Mavromatis K."/>
            <person name="Pati A."/>
            <person name="Mikhailova N."/>
            <person name="Chen A."/>
            <person name="Palaniappan K."/>
            <person name="Land M."/>
            <person name="Hauser L."/>
            <person name="Chang Y.J."/>
            <person name="Jeffries C.D."/>
            <person name="Detter J.C."/>
            <person name="Brettin T."/>
            <person name="Rohde M."/>
            <person name="Goker M."/>
            <person name="Bristow J."/>
            <person name="Markowitz V."/>
            <person name="Eisen J.A."/>
            <person name="Hugenholtz P."/>
            <person name="Kyrpides N.C."/>
            <person name="Klenk H.P."/>
        </authorList>
    </citation>
    <scope>NUCLEOTIDE SEQUENCE [LARGE SCALE GENOMIC DNA]</scope>
    <source>
        <strain evidence="3">DSM 14365 / CIP 107738 / JCM 11303 / AJ 13395 / SMP-2</strain>
    </source>
</reference>
<dbReference type="Gene3D" id="3.40.30.10">
    <property type="entry name" value="Glutaredoxin"/>
    <property type="match status" value="1"/>
</dbReference>
<proteinExistence type="predicted"/>
<dbReference type="GO" id="GO:0016491">
    <property type="term" value="F:oxidoreductase activity"/>
    <property type="evidence" value="ECO:0007669"/>
    <property type="project" value="InterPro"/>
</dbReference>
<protein>
    <submittedName>
        <fullName evidence="2">DSBA oxidoreductase</fullName>
    </submittedName>
</protein>
<dbReference type="AlphaFoldDB" id="D0LJ34"/>
<dbReference type="EMBL" id="CP001804">
    <property type="protein sequence ID" value="ACY14881.1"/>
    <property type="molecule type" value="Genomic_DNA"/>
</dbReference>
<feature type="domain" description="DSBA-like thioredoxin" evidence="1">
    <location>
        <begin position="3"/>
        <end position="204"/>
    </location>
</feature>
<dbReference type="CDD" id="cd03024">
    <property type="entry name" value="DsbA_FrnE"/>
    <property type="match status" value="1"/>
</dbReference>
<dbReference type="PANTHER" id="PTHR13887:SF41">
    <property type="entry name" value="THIOREDOXIN SUPERFAMILY PROTEIN"/>
    <property type="match status" value="1"/>
</dbReference>
<dbReference type="InterPro" id="IPR001853">
    <property type="entry name" value="DSBA-like_thioredoxin_dom"/>
</dbReference>
<dbReference type="RefSeq" id="WP_012827489.1">
    <property type="nucleotide sequence ID" value="NC_013440.1"/>
</dbReference>
<sequence>MNIEIWTDVMCPFCYIGKRKLEAALSEFVHADDITLVWRSYLLRPNLQTAPEKRLHHFLSTSKGLSLEQAQMLNARVSEMAARVGLRYRLDDAVLANTFDAHRLLQLAKQHGLGGAMEERLLGAYLCEGANVADRELLRALGVEVGLSENQIDAMLAGEQCASEVERDLREARALGVSGVPFFLFDRKYAVPGARDSEVFAQVLRKSFAEWRADGEALAPSSERALCTPEGECG</sequence>